<evidence type="ECO:0000259" key="1">
    <source>
        <dbReference type="PROSITE" id="PS51186"/>
    </source>
</evidence>
<dbReference type="InterPro" id="IPR016181">
    <property type="entry name" value="Acyl_CoA_acyltransferase"/>
</dbReference>
<dbReference type="PROSITE" id="PS51186">
    <property type="entry name" value="GNAT"/>
    <property type="match status" value="1"/>
</dbReference>
<dbReference type="SUPFAM" id="SSF55729">
    <property type="entry name" value="Acyl-CoA N-acyltransferases (Nat)"/>
    <property type="match status" value="1"/>
</dbReference>
<gene>
    <name evidence="2" type="ORF">EKO27_g11115</name>
</gene>
<dbReference type="EMBL" id="RYZI01000654">
    <property type="protein sequence ID" value="RWA03989.1"/>
    <property type="molecule type" value="Genomic_DNA"/>
</dbReference>
<keyword evidence="3" id="KW-1185">Reference proteome</keyword>
<dbReference type="STRING" id="363999.A0A439CPB0"/>
<dbReference type="Proteomes" id="UP000286045">
    <property type="component" value="Unassembled WGS sequence"/>
</dbReference>
<dbReference type="InterPro" id="IPR000182">
    <property type="entry name" value="GNAT_dom"/>
</dbReference>
<accession>A0A439CPB0</accession>
<sequence>MAARVYEVFGRHAVTDEMLLRSAELFNENYGVWADVAPFPRQGRPITMTVNQLRANFLPCYDSWYARAFIGGELVGHAFACQWFWEGRVILWVTQLVVKKEYRRRGIAKNLLRMLNDRNDAYGILSPNPAACLAMAAAFDCGPLENIRFDFIRENARHILASSPIPYVRGARPCGCAFGEENGHANMVSCADTKFFVDHQESLDLVDSICLTRFWPLGRELPDGYEFLLIMLPGTYESDSSDRINIIVEY</sequence>
<dbReference type="CDD" id="cd04301">
    <property type="entry name" value="NAT_SF"/>
    <property type="match status" value="1"/>
</dbReference>
<proteinExistence type="predicted"/>
<dbReference type="AlphaFoldDB" id="A0A439CPB0"/>
<dbReference type="GO" id="GO:0016747">
    <property type="term" value="F:acyltransferase activity, transferring groups other than amino-acyl groups"/>
    <property type="evidence" value="ECO:0007669"/>
    <property type="project" value="InterPro"/>
</dbReference>
<dbReference type="Pfam" id="PF00583">
    <property type="entry name" value="Acetyltransf_1"/>
    <property type="match status" value="1"/>
</dbReference>
<feature type="domain" description="N-acetyltransferase" evidence="1">
    <location>
        <begin position="18"/>
        <end position="166"/>
    </location>
</feature>
<evidence type="ECO:0000313" key="2">
    <source>
        <dbReference type="EMBL" id="RWA03989.1"/>
    </source>
</evidence>
<name>A0A439CPB0_9PEZI</name>
<protein>
    <recommendedName>
        <fullName evidence="1">N-acetyltransferase domain-containing protein</fullName>
    </recommendedName>
</protein>
<evidence type="ECO:0000313" key="3">
    <source>
        <dbReference type="Proteomes" id="UP000286045"/>
    </source>
</evidence>
<dbReference type="Gene3D" id="3.40.630.30">
    <property type="match status" value="1"/>
</dbReference>
<comment type="caution">
    <text evidence="2">The sequence shown here is derived from an EMBL/GenBank/DDBJ whole genome shotgun (WGS) entry which is preliminary data.</text>
</comment>
<organism evidence="2 3">
    <name type="scientific">Xylaria grammica</name>
    <dbReference type="NCBI Taxonomy" id="363999"/>
    <lineage>
        <taxon>Eukaryota</taxon>
        <taxon>Fungi</taxon>
        <taxon>Dikarya</taxon>
        <taxon>Ascomycota</taxon>
        <taxon>Pezizomycotina</taxon>
        <taxon>Sordariomycetes</taxon>
        <taxon>Xylariomycetidae</taxon>
        <taxon>Xylariales</taxon>
        <taxon>Xylariaceae</taxon>
        <taxon>Xylaria</taxon>
    </lineage>
</organism>
<reference evidence="2 3" key="1">
    <citation type="submission" date="2018-12" db="EMBL/GenBank/DDBJ databases">
        <title>Draft genome sequence of Xylaria grammica IHI A82.</title>
        <authorList>
            <person name="Buettner E."/>
            <person name="Kellner H."/>
        </authorList>
    </citation>
    <scope>NUCLEOTIDE SEQUENCE [LARGE SCALE GENOMIC DNA]</scope>
    <source>
        <strain evidence="2 3">IHI A82</strain>
    </source>
</reference>